<name>A0A1M6CN51_9CLOT</name>
<reference evidence="1 2" key="1">
    <citation type="submission" date="2016-11" db="EMBL/GenBank/DDBJ databases">
        <authorList>
            <person name="Jaros S."/>
            <person name="Januszkiewicz K."/>
            <person name="Wedrychowicz H."/>
        </authorList>
    </citation>
    <scope>NUCLEOTIDE SEQUENCE [LARGE SCALE GENOMIC DNA]</scope>
    <source>
        <strain evidence="1 2">DSM 21758</strain>
    </source>
</reference>
<sequence length="128" mass="15035">MSKFQKDFFYKLINSYGFVVEQYSETEEDFLALKYIEDGIYSVIISKEKDQKINATKAEEYLNTKNKKFAIHNVILLEDDMVNEEPVNFNRIFINGHSGKILKYDMLSEPIVKIIANILVDEKKKNQQ</sequence>
<protein>
    <submittedName>
        <fullName evidence="1">Rhomboid protease GluP</fullName>
    </submittedName>
</protein>
<dbReference type="GO" id="GO:0008233">
    <property type="term" value="F:peptidase activity"/>
    <property type="evidence" value="ECO:0007669"/>
    <property type="project" value="UniProtKB-KW"/>
</dbReference>
<organism evidence="1 2">
    <name type="scientific">Clostridium cavendishii DSM 21758</name>
    <dbReference type="NCBI Taxonomy" id="1121302"/>
    <lineage>
        <taxon>Bacteria</taxon>
        <taxon>Bacillati</taxon>
        <taxon>Bacillota</taxon>
        <taxon>Clostridia</taxon>
        <taxon>Eubacteriales</taxon>
        <taxon>Clostridiaceae</taxon>
        <taxon>Clostridium</taxon>
    </lineage>
</organism>
<evidence type="ECO:0000313" key="1">
    <source>
        <dbReference type="EMBL" id="SHI62427.1"/>
    </source>
</evidence>
<dbReference type="STRING" id="1121302.SAMN02745163_00508"/>
<evidence type="ECO:0000313" key="2">
    <source>
        <dbReference type="Proteomes" id="UP000184310"/>
    </source>
</evidence>
<dbReference type="GO" id="GO:0006508">
    <property type="term" value="P:proteolysis"/>
    <property type="evidence" value="ECO:0007669"/>
    <property type="project" value="UniProtKB-KW"/>
</dbReference>
<gene>
    <name evidence="1" type="ORF">SAMN02745163_00508</name>
</gene>
<dbReference type="AlphaFoldDB" id="A0A1M6CN51"/>
<keyword evidence="1" id="KW-0378">Hydrolase</keyword>
<accession>A0A1M6CN51</accession>
<keyword evidence="2" id="KW-1185">Reference proteome</keyword>
<dbReference type="RefSeq" id="WP_084108198.1">
    <property type="nucleotide sequence ID" value="NZ_FQZB01000004.1"/>
</dbReference>
<dbReference type="Proteomes" id="UP000184310">
    <property type="component" value="Unassembled WGS sequence"/>
</dbReference>
<proteinExistence type="predicted"/>
<keyword evidence="1" id="KW-0645">Protease</keyword>
<dbReference type="EMBL" id="FQZB01000004">
    <property type="protein sequence ID" value="SHI62427.1"/>
    <property type="molecule type" value="Genomic_DNA"/>
</dbReference>